<organism evidence="3 4">
    <name type="scientific">Actinoalloteichus hoggarensis</name>
    <dbReference type="NCBI Taxonomy" id="1470176"/>
    <lineage>
        <taxon>Bacteria</taxon>
        <taxon>Bacillati</taxon>
        <taxon>Actinomycetota</taxon>
        <taxon>Actinomycetes</taxon>
        <taxon>Pseudonocardiales</taxon>
        <taxon>Pseudonocardiaceae</taxon>
        <taxon>Actinoalloteichus</taxon>
    </lineage>
</organism>
<proteinExistence type="predicted"/>
<evidence type="ECO:0000313" key="3">
    <source>
        <dbReference type="EMBL" id="ASO20979.1"/>
    </source>
</evidence>
<reference evidence="3 4" key="1">
    <citation type="submission" date="2017-07" db="EMBL/GenBank/DDBJ databases">
        <title>Complete genome sequence of Actinoalloteichus hoggarensis DSM 45943, type strain of Actinoalloteichus hoggarensis.</title>
        <authorList>
            <person name="Ruckert C."/>
            <person name="Nouioui I."/>
            <person name="Willmese J."/>
            <person name="van Wezel G."/>
            <person name="Klenk H.-P."/>
            <person name="Kalinowski J."/>
            <person name="Zotchev S.B."/>
        </authorList>
    </citation>
    <scope>NUCLEOTIDE SEQUENCE [LARGE SCALE GENOMIC DNA]</scope>
    <source>
        <strain evidence="3 4">DSM 45943</strain>
    </source>
</reference>
<feature type="domain" description="DUF4132" evidence="2">
    <location>
        <begin position="29"/>
        <end position="154"/>
    </location>
</feature>
<feature type="compositionally biased region" description="Polar residues" evidence="1">
    <location>
        <begin position="172"/>
        <end position="181"/>
    </location>
</feature>
<dbReference type="InterPro" id="IPR025406">
    <property type="entry name" value="DUF4132"/>
</dbReference>
<accession>A0A221W5V6</accession>
<dbReference type="RefSeq" id="WP_093942228.1">
    <property type="nucleotide sequence ID" value="NZ_CP022521.1"/>
</dbReference>
<dbReference type="Proteomes" id="UP000204221">
    <property type="component" value="Chromosome"/>
</dbReference>
<protein>
    <recommendedName>
        <fullName evidence="2">DUF4132 domain-containing protein</fullName>
    </recommendedName>
</protein>
<feature type="region of interest" description="Disordered" evidence="1">
    <location>
        <begin position="158"/>
        <end position="181"/>
    </location>
</feature>
<sequence>MSRASGRSGATTAIRGRDGTWPAALARLGRTRSASRFRGLVAHPMLWPLLRGLVWLATEPGGEPVAFRVAEDRTFADVEDDELTVSDLPTVTVAHPVRLRADLDRWAKIFGEYEIIQPFPQLGKPIPVLTAAERAATELVRFQDRSVPTTVLGRSLRGASGRWGRDGRATARTGSSSAGPP</sequence>
<gene>
    <name evidence="3" type="ORF">AHOG_16765</name>
</gene>
<evidence type="ECO:0000259" key="2">
    <source>
        <dbReference type="Pfam" id="PF13569"/>
    </source>
</evidence>
<dbReference type="Pfam" id="PF13569">
    <property type="entry name" value="DUF4132"/>
    <property type="match status" value="1"/>
</dbReference>
<dbReference type="KEGG" id="ahg:AHOG_16765"/>
<name>A0A221W5V6_9PSEU</name>
<dbReference type="AlphaFoldDB" id="A0A221W5V6"/>
<keyword evidence="4" id="KW-1185">Reference proteome</keyword>
<dbReference type="OrthoDB" id="4554725at2"/>
<evidence type="ECO:0000313" key="4">
    <source>
        <dbReference type="Proteomes" id="UP000204221"/>
    </source>
</evidence>
<evidence type="ECO:0000256" key="1">
    <source>
        <dbReference type="SAM" id="MobiDB-lite"/>
    </source>
</evidence>
<dbReference type="EMBL" id="CP022521">
    <property type="protein sequence ID" value="ASO20979.1"/>
    <property type="molecule type" value="Genomic_DNA"/>
</dbReference>